<feature type="domain" description="SusD-like N-terminal" evidence="7">
    <location>
        <begin position="107"/>
        <end position="243"/>
    </location>
</feature>
<dbReference type="KEGG" id="cao:Celal_0779"/>
<dbReference type="RefSeq" id="WP_013549603.1">
    <property type="nucleotide sequence ID" value="NC_014934.1"/>
</dbReference>
<organism evidence="8 9">
    <name type="scientific">Cellulophaga algicola (strain DSM 14237 / IC166 / ACAM 630)</name>
    <dbReference type="NCBI Taxonomy" id="688270"/>
    <lineage>
        <taxon>Bacteria</taxon>
        <taxon>Pseudomonadati</taxon>
        <taxon>Bacteroidota</taxon>
        <taxon>Flavobacteriia</taxon>
        <taxon>Flavobacteriales</taxon>
        <taxon>Flavobacteriaceae</taxon>
        <taxon>Cellulophaga</taxon>
    </lineage>
</organism>
<dbReference type="STRING" id="688270.Celal_0779"/>
<dbReference type="HOGENOM" id="CLU_015553_3_2_10"/>
<dbReference type="PROSITE" id="PS51257">
    <property type="entry name" value="PROKAR_LIPOPROTEIN"/>
    <property type="match status" value="1"/>
</dbReference>
<dbReference type="OrthoDB" id="1100079at2"/>
<dbReference type="SUPFAM" id="SSF48452">
    <property type="entry name" value="TPR-like"/>
    <property type="match status" value="1"/>
</dbReference>
<comment type="similarity">
    <text evidence="2">Belongs to the SusD family.</text>
</comment>
<dbReference type="InterPro" id="IPR012944">
    <property type="entry name" value="SusD_RagB_dom"/>
</dbReference>
<keyword evidence="3" id="KW-0732">Signal</keyword>
<dbReference type="Pfam" id="PF07980">
    <property type="entry name" value="SusD_RagB"/>
    <property type="match status" value="1"/>
</dbReference>
<evidence type="ECO:0000256" key="5">
    <source>
        <dbReference type="ARBA" id="ARBA00023237"/>
    </source>
</evidence>
<comment type="subcellular location">
    <subcellularLocation>
        <location evidence="1">Cell outer membrane</location>
    </subcellularLocation>
</comment>
<keyword evidence="9" id="KW-1185">Reference proteome</keyword>
<dbReference type="InterPro" id="IPR033985">
    <property type="entry name" value="SusD-like_N"/>
</dbReference>
<accession>E6XER1</accession>
<protein>
    <recommendedName>
        <fullName evidence="10">RagB/SusD domain-containing protein</fullName>
    </recommendedName>
</protein>
<dbReference type="Pfam" id="PF14322">
    <property type="entry name" value="SusD-like_3"/>
    <property type="match status" value="1"/>
</dbReference>
<evidence type="ECO:0000256" key="2">
    <source>
        <dbReference type="ARBA" id="ARBA00006275"/>
    </source>
</evidence>
<sequence>MKNNIKSILGLACLAVFAIGCEDDFLDEQSTGKIINANQLVDGVLLNPTLGEGSVTGIYATMFTTETGGTTSQQDFGQKGYDIYGDMLSSDMALSVSTFGWYRSRITEMQAGVDFTQQENYQVWRYYFRIINQANLVIDGLGGNDFVPENEELRHILGQAFAMRAHSYFYLTQFMINDVEASWNSETLPIYIEPGFIGNPKSTTQEVYALMEDDLTKAISLLDGYARPSKTQVNQSVAQTILAYVLGSRRDRWDDVVTLTNNALANTTASAMEADDSVSGILGGFNDVASQGWMWGVDLNEDIALGLVSWWGQMDAYSYSYAAFGDNKSIDLALYDSMPADDVRRGQFQNDPEEDFLLQPLNKFYDSDRQLFGSSQIVKADYIYMRYEEPLLLNIEALANSGQEGLARTALFNFVSTRVTDASFVNALNGQALLDEIYKQTRLELWGEGKSYLAMKRNKATIVRGSNHLFAVGQPIPFNDERLTFEIPQQELQDNNNITTQN</sequence>
<dbReference type="EMBL" id="CP002453">
    <property type="protein sequence ID" value="ADV48113.1"/>
    <property type="molecule type" value="Genomic_DNA"/>
</dbReference>
<proteinExistence type="inferred from homology"/>
<keyword evidence="4" id="KW-0472">Membrane</keyword>
<reference evidence="8 9" key="1">
    <citation type="journal article" date="2010" name="Stand. Genomic Sci.">
        <title>Complete genome sequence of Cellulophaga algicola type strain (IC166).</title>
        <authorList>
            <person name="Abt B."/>
            <person name="Lu M."/>
            <person name="Misra M."/>
            <person name="Han C."/>
            <person name="Nolan M."/>
            <person name="Lucas S."/>
            <person name="Hammon N."/>
            <person name="Deshpande S."/>
            <person name="Cheng J.F."/>
            <person name="Tapia R."/>
            <person name="Goodwin L."/>
            <person name="Pitluck S."/>
            <person name="Liolios K."/>
            <person name="Pagani I."/>
            <person name="Ivanova N."/>
            <person name="Mavromatis K."/>
            <person name="Ovchinikova G."/>
            <person name="Pati A."/>
            <person name="Chen A."/>
            <person name="Palaniappan K."/>
            <person name="Land M."/>
            <person name="Hauser L."/>
            <person name="Chang Y.J."/>
            <person name="Jeffries C.D."/>
            <person name="Detter J.C."/>
            <person name="Brambilla E."/>
            <person name="Rohde M."/>
            <person name="Tindall B.J."/>
            <person name="Goker M."/>
            <person name="Woyke T."/>
            <person name="Bristow J."/>
            <person name="Eisen J.A."/>
            <person name="Markowitz V."/>
            <person name="Hugenholtz P."/>
            <person name="Kyrpides N.C."/>
            <person name="Klenk H.P."/>
            <person name="Lapidus A."/>
        </authorList>
    </citation>
    <scope>NUCLEOTIDE SEQUENCE [LARGE SCALE GENOMIC DNA]</scope>
    <source>
        <strain evidence="9">DSM 14237 / IC166 / ACAM 630</strain>
    </source>
</reference>
<evidence type="ECO:0008006" key="10">
    <source>
        <dbReference type="Google" id="ProtNLM"/>
    </source>
</evidence>
<evidence type="ECO:0000313" key="8">
    <source>
        <dbReference type="EMBL" id="ADV48113.1"/>
    </source>
</evidence>
<dbReference type="InterPro" id="IPR011990">
    <property type="entry name" value="TPR-like_helical_dom_sf"/>
</dbReference>
<dbReference type="Proteomes" id="UP000008634">
    <property type="component" value="Chromosome"/>
</dbReference>
<evidence type="ECO:0000256" key="3">
    <source>
        <dbReference type="ARBA" id="ARBA00022729"/>
    </source>
</evidence>
<evidence type="ECO:0000259" key="7">
    <source>
        <dbReference type="Pfam" id="PF14322"/>
    </source>
</evidence>
<evidence type="ECO:0000259" key="6">
    <source>
        <dbReference type="Pfam" id="PF07980"/>
    </source>
</evidence>
<dbReference type="GO" id="GO:0009279">
    <property type="term" value="C:cell outer membrane"/>
    <property type="evidence" value="ECO:0007669"/>
    <property type="project" value="UniProtKB-SubCell"/>
</dbReference>
<evidence type="ECO:0000256" key="1">
    <source>
        <dbReference type="ARBA" id="ARBA00004442"/>
    </source>
</evidence>
<dbReference type="AlphaFoldDB" id="E6XER1"/>
<name>E6XER1_CELAD</name>
<feature type="domain" description="RagB/SusD" evidence="6">
    <location>
        <begin position="360"/>
        <end position="498"/>
    </location>
</feature>
<gene>
    <name evidence="8" type="ordered locus">Celal_0779</name>
</gene>
<evidence type="ECO:0000256" key="4">
    <source>
        <dbReference type="ARBA" id="ARBA00023136"/>
    </source>
</evidence>
<dbReference type="Gene3D" id="1.25.40.390">
    <property type="match status" value="1"/>
</dbReference>
<keyword evidence="5" id="KW-0998">Cell outer membrane</keyword>
<dbReference type="eggNOG" id="COG1834">
    <property type="taxonomic scope" value="Bacteria"/>
</dbReference>
<evidence type="ECO:0000313" key="9">
    <source>
        <dbReference type="Proteomes" id="UP000008634"/>
    </source>
</evidence>